<feature type="region of interest" description="Disordered" evidence="17">
    <location>
        <begin position="918"/>
        <end position="957"/>
    </location>
</feature>
<keyword evidence="8" id="KW-0547">Nucleotide-binding</keyword>
<evidence type="ECO:0000256" key="3">
    <source>
        <dbReference type="ARBA" id="ARBA00004496"/>
    </source>
</evidence>
<evidence type="ECO:0000256" key="8">
    <source>
        <dbReference type="ARBA" id="ARBA00022741"/>
    </source>
</evidence>
<evidence type="ECO:0000256" key="14">
    <source>
        <dbReference type="ARBA" id="ARBA00055511"/>
    </source>
</evidence>
<evidence type="ECO:0000256" key="7">
    <source>
        <dbReference type="ARBA" id="ARBA00022553"/>
    </source>
</evidence>
<keyword evidence="9" id="KW-0378">Hydrolase</keyword>
<evidence type="ECO:0000256" key="18">
    <source>
        <dbReference type="SAM" id="Phobius"/>
    </source>
</evidence>
<dbReference type="Gene3D" id="3.40.50.300">
    <property type="entry name" value="P-loop containing nucleotide triphosphate hydrolases"/>
    <property type="match status" value="2"/>
</dbReference>
<dbReference type="GO" id="GO:0005737">
    <property type="term" value="C:cytoplasm"/>
    <property type="evidence" value="ECO:0007669"/>
    <property type="project" value="UniProtKB-SubCell"/>
</dbReference>
<dbReference type="EMBL" id="JAULJE010000007">
    <property type="protein sequence ID" value="KAK1340943.1"/>
    <property type="molecule type" value="Genomic_DNA"/>
</dbReference>
<dbReference type="GO" id="GO:0005634">
    <property type="term" value="C:nucleus"/>
    <property type="evidence" value="ECO:0007669"/>
    <property type="project" value="UniProtKB-SubCell"/>
</dbReference>
<feature type="region of interest" description="Disordered" evidence="17">
    <location>
        <begin position="981"/>
        <end position="1046"/>
    </location>
</feature>
<comment type="subcellular location">
    <subcellularLocation>
        <location evidence="2">Chromosome</location>
    </subcellularLocation>
    <subcellularLocation>
        <location evidence="3">Cytoplasm</location>
    </subcellularLocation>
    <subcellularLocation>
        <location evidence="1">Nucleus</location>
    </subcellularLocation>
</comment>
<keyword evidence="18" id="KW-0812">Transmembrane</keyword>
<evidence type="ECO:0000256" key="5">
    <source>
        <dbReference type="ARBA" id="ARBA00022454"/>
    </source>
</evidence>
<dbReference type="SUPFAM" id="SSF52540">
    <property type="entry name" value="P-loop containing nucleoside triphosphate hydrolases"/>
    <property type="match status" value="2"/>
</dbReference>
<dbReference type="GO" id="GO:2000042">
    <property type="term" value="P:negative regulation of double-strand break repair via homologous recombination"/>
    <property type="evidence" value="ECO:0007669"/>
    <property type="project" value="UniProtKB-ARBA"/>
</dbReference>
<evidence type="ECO:0000256" key="16">
    <source>
        <dbReference type="ARBA" id="ARBA00072281"/>
    </source>
</evidence>
<evidence type="ECO:0000256" key="13">
    <source>
        <dbReference type="ARBA" id="ARBA00047995"/>
    </source>
</evidence>
<feature type="region of interest" description="Disordered" evidence="17">
    <location>
        <begin position="389"/>
        <end position="417"/>
    </location>
</feature>
<organism evidence="19 20">
    <name type="scientific">Cnephaeus nilssonii</name>
    <name type="common">Northern bat</name>
    <name type="synonym">Eptesicus nilssonii</name>
    <dbReference type="NCBI Taxonomy" id="3371016"/>
    <lineage>
        <taxon>Eukaryota</taxon>
        <taxon>Metazoa</taxon>
        <taxon>Chordata</taxon>
        <taxon>Craniata</taxon>
        <taxon>Vertebrata</taxon>
        <taxon>Euteleostomi</taxon>
        <taxon>Mammalia</taxon>
        <taxon>Eutheria</taxon>
        <taxon>Laurasiatheria</taxon>
        <taxon>Chiroptera</taxon>
        <taxon>Yangochiroptera</taxon>
        <taxon>Vespertilionidae</taxon>
        <taxon>Cnephaeus</taxon>
    </lineage>
</organism>
<dbReference type="GO" id="GO:0005694">
    <property type="term" value="C:chromosome"/>
    <property type="evidence" value="ECO:0007669"/>
    <property type="project" value="UniProtKB-SubCell"/>
</dbReference>
<dbReference type="CDD" id="cd17933">
    <property type="entry name" value="DEXSc_RecD-like"/>
    <property type="match status" value="1"/>
</dbReference>
<evidence type="ECO:0000256" key="11">
    <source>
        <dbReference type="ARBA" id="ARBA00022840"/>
    </source>
</evidence>
<keyword evidence="7" id="KW-0597">Phosphoprotein</keyword>
<evidence type="ECO:0000313" key="19">
    <source>
        <dbReference type="EMBL" id="KAK1340943.1"/>
    </source>
</evidence>
<dbReference type="GO" id="GO:1903775">
    <property type="term" value="P:regulation of DNA double-strand break processing"/>
    <property type="evidence" value="ECO:0007669"/>
    <property type="project" value="UniProtKB-ARBA"/>
</dbReference>
<dbReference type="PANTHER" id="PTHR43788">
    <property type="entry name" value="DNA2/NAM7 HELICASE FAMILY MEMBER"/>
    <property type="match status" value="1"/>
</dbReference>
<evidence type="ECO:0000256" key="17">
    <source>
        <dbReference type="SAM" id="MobiDB-lite"/>
    </source>
</evidence>
<comment type="caution">
    <text evidence="19">The sequence shown here is derived from an EMBL/GenBank/DDBJ whole genome shotgun (WGS) entry which is preliminary data.</text>
</comment>
<feature type="compositionally biased region" description="Acidic residues" evidence="17">
    <location>
        <begin position="407"/>
        <end position="417"/>
    </location>
</feature>
<evidence type="ECO:0000256" key="1">
    <source>
        <dbReference type="ARBA" id="ARBA00004123"/>
    </source>
</evidence>
<evidence type="ECO:0000256" key="4">
    <source>
        <dbReference type="ARBA" id="ARBA00012551"/>
    </source>
</evidence>
<comment type="function">
    <text evidence="14">5'-3' DNA helicase involved in DNA damage response by acting as an inhibitor of DNA end resection. Recruitment to single-stranded DNA (ssDNA) following DNA damage leads to inhibit the nucleases catalyzing resection, such as EXO1, BLM and DNA2, possibly via the 5'-3' ssDNA translocase activity of HELB. As cells approach S phase, DNA end resection is promoted by the nuclear export of HELB following phosphorylation. Acts independently of TP53BP1. Unwinds duplex DNA with 5'-3' polarity. Has single-strand DNA-dependent ATPase and DNA helicase activities. Prefers ATP and dATP as substrates. During S phase, may facilitate cellular recovery from replication stress.</text>
</comment>
<dbReference type="CDD" id="cd18809">
    <property type="entry name" value="SF1_C_RecD"/>
    <property type="match status" value="1"/>
</dbReference>
<keyword evidence="12" id="KW-0539">Nucleus</keyword>
<evidence type="ECO:0000256" key="9">
    <source>
        <dbReference type="ARBA" id="ARBA00022801"/>
    </source>
</evidence>
<evidence type="ECO:0000256" key="15">
    <source>
        <dbReference type="ARBA" id="ARBA00061441"/>
    </source>
</evidence>
<dbReference type="GO" id="GO:0006269">
    <property type="term" value="P:DNA replication, synthesis of primer"/>
    <property type="evidence" value="ECO:0007669"/>
    <property type="project" value="UniProtKB-ARBA"/>
</dbReference>
<keyword evidence="5" id="KW-0158">Chromosome</keyword>
<keyword evidence="18" id="KW-0472">Membrane</keyword>
<dbReference type="InterPro" id="IPR050534">
    <property type="entry name" value="Coronavir_polyprotein_1ab"/>
</dbReference>
<dbReference type="PANTHER" id="PTHR43788:SF6">
    <property type="entry name" value="DNA HELICASE B"/>
    <property type="match status" value="1"/>
</dbReference>
<keyword evidence="6" id="KW-0963">Cytoplasm</keyword>
<comment type="similarity">
    <text evidence="15">Belongs to the RecD family. HELB subfamily.</text>
</comment>
<protein>
    <recommendedName>
        <fullName evidence="16">DNA helicase B</fullName>
        <ecNumber evidence="4">3.6.4.12</ecNumber>
    </recommendedName>
</protein>
<evidence type="ECO:0000256" key="2">
    <source>
        <dbReference type="ARBA" id="ARBA00004286"/>
    </source>
</evidence>
<comment type="catalytic activity">
    <reaction evidence="13">
        <text>ATP + H2O = ADP + phosphate + H(+)</text>
        <dbReference type="Rhea" id="RHEA:13065"/>
        <dbReference type="ChEBI" id="CHEBI:15377"/>
        <dbReference type="ChEBI" id="CHEBI:15378"/>
        <dbReference type="ChEBI" id="CHEBI:30616"/>
        <dbReference type="ChEBI" id="CHEBI:43474"/>
        <dbReference type="ChEBI" id="CHEBI:456216"/>
        <dbReference type="EC" id="3.6.4.12"/>
    </reaction>
</comment>
<evidence type="ECO:0000256" key="10">
    <source>
        <dbReference type="ARBA" id="ARBA00022806"/>
    </source>
</evidence>
<keyword evidence="20" id="KW-1185">Reference proteome</keyword>
<dbReference type="InterPro" id="IPR027417">
    <property type="entry name" value="P-loop_NTPase"/>
</dbReference>
<accession>A0AA40I0V1</accession>
<dbReference type="GO" id="GO:0016787">
    <property type="term" value="F:hydrolase activity"/>
    <property type="evidence" value="ECO:0007669"/>
    <property type="project" value="UniProtKB-KW"/>
</dbReference>
<dbReference type="AlphaFoldDB" id="A0AA40I0V1"/>
<keyword evidence="10" id="KW-0347">Helicase</keyword>
<gene>
    <name evidence="19" type="ORF">QTO34_017342</name>
</gene>
<dbReference type="GO" id="GO:0006974">
    <property type="term" value="P:DNA damage response"/>
    <property type="evidence" value="ECO:0007669"/>
    <property type="project" value="UniProtKB-ARBA"/>
</dbReference>
<evidence type="ECO:0000256" key="12">
    <source>
        <dbReference type="ARBA" id="ARBA00023242"/>
    </source>
</evidence>
<reference evidence="19" key="1">
    <citation type="submission" date="2023-06" db="EMBL/GenBank/DDBJ databases">
        <title>Reference genome for the Northern bat (Eptesicus nilssonii), a most northern bat species.</title>
        <authorList>
            <person name="Laine V.N."/>
            <person name="Pulliainen A.T."/>
            <person name="Lilley T.M."/>
        </authorList>
    </citation>
    <scope>NUCLEOTIDE SEQUENCE</scope>
    <source>
        <strain evidence="19">BLF_Eptnil</strain>
        <tissue evidence="19">Kidney</tissue>
    </source>
</reference>
<feature type="transmembrane region" description="Helical" evidence="18">
    <location>
        <begin position="221"/>
        <end position="239"/>
    </location>
</feature>
<feature type="compositionally biased region" description="Low complexity" evidence="17">
    <location>
        <begin position="1023"/>
        <end position="1032"/>
    </location>
</feature>
<keyword evidence="18" id="KW-1133">Transmembrane helix</keyword>
<keyword evidence="11" id="KW-0067">ATP-binding</keyword>
<sequence length="1046" mass="117426">MGRTHPGALRWSLPGPDCAPENRSPKVLCLEHEGSRGAKALALKGMVEVLPPKPARKEKVQQLGLRDFKGTWKVVKKKRKKEGEENYVKTFMPQADLMKDVWKDHNEHIKFLFTRDVQLPEFFLTSFILRVYSQSKLKYLSKIELRDLFGCFEPQLGILSQKRLIQEKERFAIQFVQTWLKGIIGFSNKETSKQFLKTLSFLFYFLPRLTRRGLTPAHARVVGSILAILTGVSLLLFFIKKGFGRFLLNVVELSSLLLSGREHLIHLHLSMSCNAGLLQSTLPSLCRNIRVLCVQSDTITKFLAWGYFESLRKMKTISVQTNSHLYVLILDLVKAHAQVAGSIPSLRNRKTFHNRDDILGKLDSILRPDDEASVVFSCRCQKGACPDETLETSEANTQDSGDHIWDNGEDEGNAEIPDDQLDQDQVAALEMVCSNAVTVISGKGGCGKTTIVSHLFRHRELLEKREVKKACEDFEQDQDVPEEWITFTEQRPPKADKAIEVLLTAPTGKAAGLLRQKTGFHAYTLCQNNIELTCFKKNGGEQGESPWRFSSVSALVVDEGSLVSVGIFKSVLNLLLEHSKLSKLIILGDIRQLPSIEPGNLLQDLFDTLKSRNCAIELKTNHRTESELIVDNATRISKRQFPKFDAELSISGDPTIPVSVQDKTFIFVRLPEENASSQSSKSNHHSYLYSAVKTLLKEEDLQCAETSQFIAFRRQDCDVINDCCCKHYTGLLHKDHKNRLIFGVGHKICCTRNAYLTDLLPGNNFNSQKSNELEDGMPPGVAKNKHNFESGIRLCNGEIFFIKQIYIVSTRNKIRYLTIDNMAGLEVTVDFKKLMKFCRIRHAWARTIHTFQSTEEYNRGLRGGQAGRQDWQHVYTAVTRGRSRVYVIAEEAHLRSAISKNNVRRKTRLKHFLQDRLSSSCASPAEGASPSKGSEDSRHPSTPPPASPFPAAAHSGTSDVQASAAAFAAFACSGGWRVPFSGETNAGEDPSQPRGSKRTCAMADESPSKVLMMEESSPQVSSKLQNLKLNNLTPRRLFKPTDNQET</sequence>
<name>A0AA40I0V1_CNENI</name>
<dbReference type="Pfam" id="PF13604">
    <property type="entry name" value="AAA_30"/>
    <property type="match status" value="1"/>
</dbReference>
<dbReference type="GO" id="GO:0017116">
    <property type="term" value="F:single-stranded DNA helicase activity"/>
    <property type="evidence" value="ECO:0007669"/>
    <property type="project" value="TreeGrafter"/>
</dbReference>
<dbReference type="Proteomes" id="UP001177744">
    <property type="component" value="Unassembled WGS sequence"/>
</dbReference>
<proteinExistence type="inferred from homology"/>
<dbReference type="EC" id="3.6.4.12" evidence="4"/>
<evidence type="ECO:0000313" key="20">
    <source>
        <dbReference type="Proteomes" id="UP001177744"/>
    </source>
</evidence>
<dbReference type="Gene3D" id="2.30.30.940">
    <property type="match status" value="1"/>
</dbReference>
<dbReference type="FunFam" id="3.40.50.300:FF:001523">
    <property type="entry name" value="Helicase (DNA) B"/>
    <property type="match status" value="1"/>
</dbReference>
<dbReference type="GO" id="GO:0005524">
    <property type="term" value="F:ATP binding"/>
    <property type="evidence" value="ECO:0007669"/>
    <property type="project" value="UniProtKB-KW"/>
</dbReference>
<evidence type="ECO:0000256" key="6">
    <source>
        <dbReference type="ARBA" id="ARBA00022490"/>
    </source>
</evidence>